<name>A0A317PN66_9HYPH</name>
<dbReference type="AlphaFoldDB" id="A0A317PN66"/>
<feature type="compositionally biased region" description="Basic and acidic residues" evidence="1">
    <location>
        <begin position="332"/>
        <end position="360"/>
    </location>
</feature>
<evidence type="ECO:0000313" key="2">
    <source>
        <dbReference type="EMBL" id="PWW02197.1"/>
    </source>
</evidence>
<proteinExistence type="predicted"/>
<comment type="caution">
    <text evidence="2">The sequence shown here is derived from an EMBL/GenBank/DDBJ whole genome shotgun (WGS) entry which is preliminary data.</text>
</comment>
<feature type="region of interest" description="Disordered" evidence="1">
    <location>
        <begin position="329"/>
        <end position="368"/>
    </location>
</feature>
<dbReference type="EMBL" id="QGTR01000002">
    <property type="protein sequence ID" value="PWW02197.1"/>
    <property type="molecule type" value="Genomic_DNA"/>
</dbReference>
<reference evidence="2 3" key="1">
    <citation type="submission" date="2018-05" db="EMBL/GenBank/DDBJ databases">
        <title>Genomic Encyclopedia of Type Strains, Phase IV (KMG-IV): sequencing the most valuable type-strain genomes for metagenomic binning, comparative biology and taxonomic classification.</title>
        <authorList>
            <person name="Goeker M."/>
        </authorList>
    </citation>
    <scope>NUCLEOTIDE SEQUENCE [LARGE SCALE GENOMIC DNA]</scope>
    <source>
        <strain evidence="2 3">DSM 16791</strain>
    </source>
</reference>
<evidence type="ECO:0000256" key="1">
    <source>
        <dbReference type="SAM" id="MobiDB-lite"/>
    </source>
</evidence>
<dbReference type="Proteomes" id="UP000246352">
    <property type="component" value="Unassembled WGS sequence"/>
</dbReference>
<accession>A0A317PN66</accession>
<sequence>MASISGFECLARPGRRDLRQFAQLFLPLFEAATPEARRTASAALSRLATVPADVAEMLTLQPIEIAAPFIAHSPHLSEALLARAIARHGASHARVAARRADLSAAGLVALRALDEPSVNRVLQLRGLIGEQLPAASRPPQDPDTARNPDPVSARRETAATPPMYDEVSDTARQSSDALRDELRQMVLRRPAARAATEADAARLPAPVSPRLSAAHAGRLARFAKPDQTEWFATALADAMASSFALAERIMLDISGRQLAATLVALGVDETVGRAALEAHFPPLAEASGGTTRAARLLAGLDRDECAARLDAWLRADRYTSASPVHVPVLVETRPDRDRRPEGRLVPRLHDQDAERPDQRPGQRSRISK</sequence>
<protein>
    <submittedName>
        <fullName evidence="2">Uncharacterized protein (DUF2336 family)</fullName>
    </submittedName>
</protein>
<keyword evidence="3" id="KW-1185">Reference proteome</keyword>
<organism evidence="2 3">
    <name type="scientific">Hoeflea marina</name>
    <dbReference type="NCBI Taxonomy" id="274592"/>
    <lineage>
        <taxon>Bacteria</taxon>
        <taxon>Pseudomonadati</taxon>
        <taxon>Pseudomonadota</taxon>
        <taxon>Alphaproteobacteria</taxon>
        <taxon>Hyphomicrobiales</taxon>
        <taxon>Rhizobiaceae</taxon>
        <taxon>Hoeflea</taxon>
    </lineage>
</organism>
<feature type="region of interest" description="Disordered" evidence="1">
    <location>
        <begin position="132"/>
        <end position="174"/>
    </location>
</feature>
<evidence type="ECO:0000313" key="3">
    <source>
        <dbReference type="Proteomes" id="UP000246352"/>
    </source>
</evidence>
<gene>
    <name evidence="2" type="ORF">DFR52_102865</name>
</gene>